<proteinExistence type="predicted"/>
<name>A0ABM1QFS6_CAMSA</name>
<dbReference type="Pfam" id="PF07727">
    <property type="entry name" value="RVT_2"/>
    <property type="match status" value="1"/>
</dbReference>
<dbReference type="Proteomes" id="UP000694864">
    <property type="component" value="Chromosome 2"/>
</dbReference>
<reference evidence="2" key="1">
    <citation type="journal article" date="2014" name="Nat. Commun.">
        <title>The emerging biofuel crop Camelina sativa retains a highly undifferentiated hexaploid genome structure.</title>
        <authorList>
            <person name="Kagale S."/>
            <person name="Koh C."/>
            <person name="Nixon J."/>
            <person name="Bollina V."/>
            <person name="Clarke W.E."/>
            <person name="Tuteja R."/>
            <person name="Spillane C."/>
            <person name="Robinson S.J."/>
            <person name="Links M.G."/>
            <person name="Clarke C."/>
            <person name="Higgins E.E."/>
            <person name="Huebert T."/>
            <person name="Sharpe A.G."/>
            <person name="Parkin I.A."/>
        </authorList>
    </citation>
    <scope>NUCLEOTIDE SEQUENCE [LARGE SCALE GENOMIC DNA]</scope>
    <source>
        <strain evidence="2">cv. DH55</strain>
    </source>
</reference>
<evidence type="ECO:0000313" key="3">
    <source>
        <dbReference type="RefSeq" id="XP_019085614.1"/>
    </source>
</evidence>
<dbReference type="PANTHER" id="PTHR11439">
    <property type="entry name" value="GAG-POL-RELATED RETROTRANSPOSON"/>
    <property type="match status" value="1"/>
</dbReference>
<organism evidence="2 3">
    <name type="scientific">Camelina sativa</name>
    <name type="common">False flax</name>
    <name type="synonym">Myagrum sativum</name>
    <dbReference type="NCBI Taxonomy" id="90675"/>
    <lineage>
        <taxon>Eukaryota</taxon>
        <taxon>Viridiplantae</taxon>
        <taxon>Streptophyta</taxon>
        <taxon>Embryophyta</taxon>
        <taxon>Tracheophyta</taxon>
        <taxon>Spermatophyta</taxon>
        <taxon>Magnoliopsida</taxon>
        <taxon>eudicotyledons</taxon>
        <taxon>Gunneridae</taxon>
        <taxon>Pentapetalae</taxon>
        <taxon>rosids</taxon>
        <taxon>malvids</taxon>
        <taxon>Brassicales</taxon>
        <taxon>Brassicaceae</taxon>
        <taxon>Camelineae</taxon>
        <taxon>Camelina</taxon>
    </lineage>
</organism>
<evidence type="ECO:0000313" key="2">
    <source>
        <dbReference type="Proteomes" id="UP000694864"/>
    </source>
</evidence>
<dbReference type="RefSeq" id="XP_019085614.1">
    <property type="nucleotide sequence ID" value="XM_019230069.1"/>
</dbReference>
<accession>A0ABM1QFS6</accession>
<dbReference type="CDD" id="cd09272">
    <property type="entry name" value="RNase_HI_RT_Ty1"/>
    <property type="match status" value="1"/>
</dbReference>
<dbReference type="InterPro" id="IPR043502">
    <property type="entry name" value="DNA/RNA_pol_sf"/>
</dbReference>
<dbReference type="SUPFAM" id="SSF56672">
    <property type="entry name" value="DNA/RNA polymerases"/>
    <property type="match status" value="1"/>
</dbReference>
<keyword evidence="2" id="KW-1185">Reference proteome</keyword>
<gene>
    <name evidence="3" type="primary">LOC109126486</name>
</gene>
<feature type="domain" description="Reverse transcriptase Ty1/copia-type" evidence="1">
    <location>
        <begin position="52"/>
        <end position="101"/>
    </location>
</feature>
<protein>
    <submittedName>
        <fullName evidence="3">Uncharacterized protein LOC109126486</fullName>
    </submittedName>
</protein>
<reference evidence="3" key="2">
    <citation type="submission" date="2025-08" db="UniProtKB">
        <authorList>
            <consortium name="RefSeq"/>
        </authorList>
    </citation>
    <scope>IDENTIFICATION</scope>
    <source>
        <tissue evidence="3">Leaf</tissue>
    </source>
</reference>
<dbReference type="PANTHER" id="PTHR11439:SF450">
    <property type="entry name" value="REVERSE TRANSCRIPTASE TY1_COPIA-TYPE DOMAIN-CONTAINING PROTEIN"/>
    <property type="match status" value="1"/>
</dbReference>
<dbReference type="InterPro" id="IPR013103">
    <property type="entry name" value="RVT_2"/>
</dbReference>
<evidence type="ECO:0000259" key="1">
    <source>
        <dbReference type="Pfam" id="PF07727"/>
    </source>
</evidence>
<sequence length="413" mass="46760">MRDDKWRHAMSEEINAQIRRHTFNLVQSEVSSTRFQPTIWPGLLGDVQSSCQLDVKNAFLHGMLNEEVYVMQPPRFIDKYRPHHVCRLNKSLYGLKQAPRACDLGNRLELIHGFIDALARWFSLKTPTYVHYFLGIEATRTSQGLHLMQKWYIIDLLAKTNMLHCKPVTTPLSPHPPLTPTSGEPFDNPAQYRMVVDSLQYLSFTRPDLAFGVNCLSQFMHAPTVLHWQAVKRVLRYLAGTVTHGLLLHPGTPLMLHAYLDATWGGDQSDMISTNAYIAYLGTTPIAWCSKKQRGVTRSSTESEYRAVANATLEIMWICSLLTELGVRLPTPPVIYCDNMSATYLCANPVFHSRMKHIAIDFHFVREQVKSGALPVVHISTDDQLADALTKPLPRPCFVQLFNKIGVTHAPPS</sequence>
<dbReference type="GeneID" id="109126486"/>